<feature type="transmembrane region" description="Helical" evidence="1">
    <location>
        <begin position="83"/>
        <end position="108"/>
    </location>
</feature>
<sequence>MNRVNGVIRMHLRDKGSLLYMPWLILCFSFVVNLIIGAMMREDHGLYTGGISSIYIYMLVIGIITVSQTFPFALGMSIRRKDYFWGTTAVIVGTSALSSVLLLLLGFAESELTGGWGVHLHFFKLPYLNDGSAFAQLWISFALQVHMFFLGFVISSVHRRFGKTGTWILALVMLLVGTVGSFACTYYGWWLPMFGWIAAHSAFQLTLWIFALAIVYAIASYSLLRRATV</sequence>
<name>A0A4V6PID5_9BACL</name>
<dbReference type="RefSeq" id="WP_133234783.1">
    <property type="nucleotide sequence ID" value="NZ_SMRT01000019.1"/>
</dbReference>
<proteinExistence type="predicted"/>
<keyword evidence="1" id="KW-0472">Membrane</keyword>
<gene>
    <name evidence="2" type="ORF">E1757_28895</name>
</gene>
<feature type="transmembrane region" description="Helical" evidence="1">
    <location>
        <begin position="54"/>
        <end position="76"/>
    </location>
</feature>
<dbReference type="EMBL" id="SMRT01000019">
    <property type="protein sequence ID" value="TDF92744.1"/>
    <property type="molecule type" value="Genomic_DNA"/>
</dbReference>
<keyword evidence="3" id="KW-1185">Reference proteome</keyword>
<evidence type="ECO:0000256" key="1">
    <source>
        <dbReference type="SAM" id="Phobius"/>
    </source>
</evidence>
<feature type="transmembrane region" description="Helical" evidence="1">
    <location>
        <begin position="166"/>
        <end position="190"/>
    </location>
</feature>
<evidence type="ECO:0000313" key="2">
    <source>
        <dbReference type="EMBL" id="TDF92744.1"/>
    </source>
</evidence>
<protein>
    <submittedName>
        <fullName evidence="2">Uncharacterized protein</fullName>
    </submittedName>
</protein>
<keyword evidence="1" id="KW-0812">Transmembrane</keyword>
<feature type="transmembrane region" description="Helical" evidence="1">
    <location>
        <begin position="133"/>
        <end position="154"/>
    </location>
</feature>
<reference evidence="2 3" key="1">
    <citation type="submission" date="2019-03" db="EMBL/GenBank/DDBJ databases">
        <title>This is whole genome sequence of Paenibacillus sp MS74 strain.</title>
        <authorList>
            <person name="Trinh H.N."/>
        </authorList>
    </citation>
    <scope>NUCLEOTIDE SEQUENCE [LARGE SCALE GENOMIC DNA]</scope>
    <source>
        <strain evidence="2 3">MS74</strain>
    </source>
</reference>
<comment type="caution">
    <text evidence="2">The sequence shown here is derived from an EMBL/GenBank/DDBJ whole genome shotgun (WGS) entry which is preliminary data.</text>
</comment>
<evidence type="ECO:0000313" key="3">
    <source>
        <dbReference type="Proteomes" id="UP000295636"/>
    </source>
</evidence>
<dbReference type="Proteomes" id="UP000295636">
    <property type="component" value="Unassembled WGS sequence"/>
</dbReference>
<organism evidence="2 3">
    <name type="scientific">Paenibacillus piri</name>
    <dbReference type="NCBI Taxonomy" id="2547395"/>
    <lineage>
        <taxon>Bacteria</taxon>
        <taxon>Bacillati</taxon>
        <taxon>Bacillota</taxon>
        <taxon>Bacilli</taxon>
        <taxon>Bacillales</taxon>
        <taxon>Paenibacillaceae</taxon>
        <taxon>Paenibacillus</taxon>
    </lineage>
</organism>
<accession>A0A4V6PID5</accession>
<keyword evidence="1" id="KW-1133">Transmembrane helix</keyword>
<feature type="transmembrane region" description="Helical" evidence="1">
    <location>
        <begin position="20"/>
        <end position="39"/>
    </location>
</feature>
<feature type="transmembrane region" description="Helical" evidence="1">
    <location>
        <begin position="202"/>
        <end position="224"/>
    </location>
</feature>
<dbReference type="AlphaFoldDB" id="A0A4V6PID5"/>
<dbReference type="OrthoDB" id="2663350at2"/>